<evidence type="ECO:0000313" key="2">
    <source>
        <dbReference type="EnsemblMetazoa" id="MESCA000775-PA"/>
    </source>
</evidence>
<dbReference type="AlphaFoldDB" id="T1GBY4"/>
<organism evidence="2 3">
    <name type="scientific">Megaselia scalaris</name>
    <name type="common">Humpbacked fly</name>
    <name type="synonym">Phora scalaris</name>
    <dbReference type="NCBI Taxonomy" id="36166"/>
    <lineage>
        <taxon>Eukaryota</taxon>
        <taxon>Metazoa</taxon>
        <taxon>Ecdysozoa</taxon>
        <taxon>Arthropoda</taxon>
        <taxon>Hexapoda</taxon>
        <taxon>Insecta</taxon>
        <taxon>Pterygota</taxon>
        <taxon>Neoptera</taxon>
        <taxon>Endopterygota</taxon>
        <taxon>Diptera</taxon>
        <taxon>Brachycera</taxon>
        <taxon>Muscomorpha</taxon>
        <taxon>Platypezoidea</taxon>
        <taxon>Phoridae</taxon>
        <taxon>Megaseliini</taxon>
        <taxon>Megaselia</taxon>
    </lineage>
</organism>
<evidence type="ECO:0000313" key="3">
    <source>
        <dbReference type="Proteomes" id="UP000015102"/>
    </source>
</evidence>
<name>T1GBY4_MEGSC</name>
<evidence type="ECO:0008006" key="4">
    <source>
        <dbReference type="Google" id="ProtNLM"/>
    </source>
</evidence>
<keyword evidence="3" id="KW-1185">Reference proteome</keyword>
<proteinExistence type="predicted"/>
<dbReference type="EnsemblMetazoa" id="MESCA000775-RA">
    <property type="protein sequence ID" value="MESCA000775-PA"/>
    <property type="gene ID" value="MESCA000775"/>
</dbReference>
<accession>T1GBY4</accession>
<protein>
    <recommendedName>
        <fullName evidence="4">Chitin-binding type-2 domain-containing protein</fullName>
    </recommendedName>
</protein>
<dbReference type="Proteomes" id="UP000015102">
    <property type="component" value="Unassembled WGS sequence"/>
</dbReference>
<reference evidence="2" key="2">
    <citation type="submission" date="2015-06" db="UniProtKB">
        <authorList>
            <consortium name="EnsemblMetazoa"/>
        </authorList>
    </citation>
    <scope>IDENTIFICATION</scope>
</reference>
<evidence type="ECO:0000256" key="1">
    <source>
        <dbReference type="SAM" id="SignalP"/>
    </source>
</evidence>
<feature type="signal peptide" evidence="1">
    <location>
        <begin position="1"/>
        <end position="20"/>
    </location>
</feature>
<keyword evidence="1" id="KW-0732">Signal</keyword>
<sequence>MSGKQFTIYLVFILTRGILSQNGINSTSKTVPILQVSSKPTAKDCKITGFILDPQSNCKNYFTCTKNPITGRMEISEESTPCPYGLFDEDIQDCITDNCPSKCYNLNVIRNFCQTVARILQFIHISMKRIAESIQIAKQEKKLLWNVLPTNMHRFLGQAYCV</sequence>
<feature type="chain" id="PRO_5004588176" description="Chitin-binding type-2 domain-containing protein" evidence="1">
    <location>
        <begin position="21"/>
        <end position="162"/>
    </location>
</feature>
<dbReference type="HOGENOM" id="CLU_1637351_0_0_1"/>
<reference evidence="3" key="1">
    <citation type="submission" date="2013-02" db="EMBL/GenBank/DDBJ databases">
        <authorList>
            <person name="Hughes D."/>
        </authorList>
    </citation>
    <scope>NUCLEOTIDE SEQUENCE</scope>
    <source>
        <strain>Durham</strain>
        <strain evidence="3">NC isolate 2 -- Noor lab</strain>
    </source>
</reference>
<dbReference type="EMBL" id="CAQQ02393868">
    <property type="status" value="NOT_ANNOTATED_CDS"/>
    <property type="molecule type" value="Genomic_DNA"/>
</dbReference>